<dbReference type="InterPro" id="IPR006311">
    <property type="entry name" value="TAT_signal"/>
</dbReference>
<comment type="similarity">
    <text evidence="1">Belongs to the UPF0065 (bug) family.</text>
</comment>
<evidence type="ECO:0000313" key="3">
    <source>
        <dbReference type="EMBL" id="CAA9251205.1"/>
    </source>
</evidence>
<dbReference type="InterPro" id="IPR042100">
    <property type="entry name" value="Bug_dom1"/>
</dbReference>
<dbReference type="EMBL" id="CADCTL010000146">
    <property type="protein sequence ID" value="CAA9251205.1"/>
    <property type="molecule type" value="Genomic_DNA"/>
</dbReference>
<proteinExistence type="inferred from homology"/>
<name>A0A6J4IFG4_9PROT</name>
<dbReference type="PROSITE" id="PS51318">
    <property type="entry name" value="TAT"/>
    <property type="match status" value="1"/>
</dbReference>
<reference evidence="3" key="1">
    <citation type="submission" date="2020-02" db="EMBL/GenBank/DDBJ databases">
        <authorList>
            <person name="Meier V. D."/>
        </authorList>
    </citation>
    <scope>NUCLEOTIDE SEQUENCE</scope>
    <source>
        <strain evidence="3">AVDCRST_MAG04</strain>
    </source>
</reference>
<evidence type="ECO:0008006" key="4">
    <source>
        <dbReference type="Google" id="ProtNLM"/>
    </source>
</evidence>
<organism evidence="3">
    <name type="scientific">uncultured Acetobacteraceae bacterium</name>
    <dbReference type="NCBI Taxonomy" id="169975"/>
    <lineage>
        <taxon>Bacteria</taxon>
        <taxon>Pseudomonadati</taxon>
        <taxon>Pseudomonadota</taxon>
        <taxon>Alphaproteobacteria</taxon>
        <taxon>Acetobacterales</taxon>
        <taxon>Acetobacteraceae</taxon>
        <taxon>environmental samples</taxon>
    </lineage>
</organism>
<dbReference type="Gene3D" id="3.40.190.150">
    <property type="entry name" value="Bordetella uptake gene, domain 1"/>
    <property type="match status" value="1"/>
</dbReference>
<gene>
    <name evidence="3" type="ORF">AVDCRST_MAG04-2120</name>
</gene>
<feature type="non-terminal residue" evidence="3">
    <location>
        <position position="83"/>
    </location>
</feature>
<keyword evidence="2" id="KW-0732">Signal</keyword>
<feature type="signal peptide" evidence="2">
    <location>
        <begin position="1"/>
        <end position="25"/>
    </location>
</feature>
<evidence type="ECO:0000256" key="2">
    <source>
        <dbReference type="SAM" id="SignalP"/>
    </source>
</evidence>
<protein>
    <recommendedName>
        <fullName evidence="4">BUG/TctC family periplasmic protein</fullName>
    </recommendedName>
</protein>
<dbReference type="AlphaFoldDB" id="A0A6J4IFG4"/>
<dbReference type="PANTHER" id="PTHR42928:SF5">
    <property type="entry name" value="BLR1237 PROTEIN"/>
    <property type="match status" value="1"/>
</dbReference>
<accession>A0A6J4IFG4</accession>
<dbReference type="PANTHER" id="PTHR42928">
    <property type="entry name" value="TRICARBOXYLATE-BINDING PROTEIN"/>
    <property type="match status" value="1"/>
</dbReference>
<sequence length="83" mass="8304">MMDRRRFLLAGAALAAAGGVRPALAQGAAAEAWPNRPVTILVPFVAGGPSDIVARAIGARMAQAIGQPVVAENRTGANGEVAA</sequence>
<feature type="chain" id="PRO_5026983699" description="BUG/TctC family periplasmic protein" evidence="2">
    <location>
        <begin position="26"/>
        <end position="83"/>
    </location>
</feature>
<dbReference type="InterPro" id="IPR005064">
    <property type="entry name" value="BUG"/>
</dbReference>
<evidence type="ECO:0000256" key="1">
    <source>
        <dbReference type="ARBA" id="ARBA00006987"/>
    </source>
</evidence>